<dbReference type="SUPFAM" id="SSF56784">
    <property type="entry name" value="HAD-like"/>
    <property type="match status" value="1"/>
</dbReference>
<keyword evidence="4" id="KW-1185">Reference proteome</keyword>
<evidence type="ECO:0000256" key="1">
    <source>
        <dbReference type="ARBA" id="ARBA00008106"/>
    </source>
</evidence>
<dbReference type="InterPro" id="IPR006328">
    <property type="entry name" value="2-HAD"/>
</dbReference>
<dbReference type="SFLD" id="SFLDG01129">
    <property type="entry name" value="C1.5:_HAD__Beta-PGM__Phosphata"/>
    <property type="match status" value="1"/>
</dbReference>
<dbReference type="InterPro" id="IPR006439">
    <property type="entry name" value="HAD-SF_hydro_IA"/>
</dbReference>
<sequence>MTSTLQDSDIRCLFFDTFGTCVDWRTTVTDTLWKTARDALSSGTASIDSHVRSLATDMDWRNGYYHFTFEISQDPSIPWKTVDEHHFESFKRLLTTRGLLTDNDNGSLWTEPEIQDLSLVWHRLDPWPDTQQGLAELNKNFQTCILSNGNMSLLNGLVAHGKLPVQHILSAEMFRSYKPSPKVYLGAVEKMGLKPEQCALVAAHLEDLKAAKACGLRTVYVERRDEESHGELRGDGIEDVWVGEGEEGLVRAAEKLGVKVGT</sequence>
<evidence type="ECO:0008006" key="5">
    <source>
        <dbReference type="Google" id="ProtNLM"/>
    </source>
</evidence>
<comment type="caution">
    <text evidence="3">The sequence shown here is derived from an EMBL/GenBank/DDBJ whole genome shotgun (WGS) entry which is preliminary data.</text>
</comment>
<dbReference type="EMBL" id="JAXOVC010000013">
    <property type="protein sequence ID" value="KAK4494781.1"/>
    <property type="molecule type" value="Genomic_DNA"/>
</dbReference>
<reference evidence="3 4" key="1">
    <citation type="journal article" date="2023" name="G3 (Bethesda)">
        <title>A chromosome-level genome assembly of Zasmidium syzygii isolated from banana leaves.</title>
        <authorList>
            <person name="van Westerhoven A.C."/>
            <person name="Mehrabi R."/>
            <person name="Talebi R."/>
            <person name="Steentjes M.B.F."/>
            <person name="Corcolon B."/>
            <person name="Chong P.A."/>
            <person name="Kema G.H.J."/>
            <person name="Seidl M.F."/>
        </authorList>
    </citation>
    <scope>NUCLEOTIDE SEQUENCE [LARGE SCALE GENOMIC DNA]</scope>
    <source>
        <strain evidence="3 4">P124</strain>
    </source>
</reference>
<evidence type="ECO:0000313" key="3">
    <source>
        <dbReference type="EMBL" id="KAK4494781.1"/>
    </source>
</evidence>
<dbReference type="Pfam" id="PF00702">
    <property type="entry name" value="Hydrolase"/>
    <property type="match status" value="1"/>
</dbReference>
<dbReference type="InterPro" id="IPR036412">
    <property type="entry name" value="HAD-like_sf"/>
</dbReference>
<dbReference type="InterPro" id="IPR051540">
    <property type="entry name" value="S-2-haloacid_dehalogenase"/>
</dbReference>
<dbReference type="Gene3D" id="3.40.50.1000">
    <property type="entry name" value="HAD superfamily/HAD-like"/>
    <property type="match status" value="1"/>
</dbReference>
<evidence type="ECO:0000256" key="2">
    <source>
        <dbReference type="ARBA" id="ARBA00022801"/>
    </source>
</evidence>
<dbReference type="NCBIfam" id="TIGR01428">
    <property type="entry name" value="HAD_type_II"/>
    <property type="match status" value="1"/>
</dbReference>
<dbReference type="PANTHER" id="PTHR43316:SF3">
    <property type="entry name" value="HALOACID DEHALOGENASE, TYPE II (AFU_ORTHOLOGUE AFUA_2G07750)-RELATED"/>
    <property type="match status" value="1"/>
</dbReference>
<dbReference type="InterPro" id="IPR023198">
    <property type="entry name" value="PGP-like_dom2"/>
</dbReference>
<evidence type="ECO:0000313" key="4">
    <source>
        <dbReference type="Proteomes" id="UP001305779"/>
    </source>
</evidence>
<dbReference type="NCBIfam" id="TIGR01509">
    <property type="entry name" value="HAD-SF-IA-v3"/>
    <property type="match status" value="1"/>
</dbReference>
<dbReference type="SFLD" id="SFLDS00003">
    <property type="entry name" value="Haloacid_Dehalogenase"/>
    <property type="match status" value="1"/>
</dbReference>
<dbReference type="Proteomes" id="UP001305779">
    <property type="component" value="Unassembled WGS sequence"/>
</dbReference>
<organism evidence="3 4">
    <name type="scientific">Zasmidium cellare</name>
    <name type="common">Wine cellar mold</name>
    <name type="synonym">Racodium cellare</name>
    <dbReference type="NCBI Taxonomy" id="395010"/>
    <lineage>
        <taxon>Eukaryota</taxon>
        <taxon>Fungi</taxon>
        <taxon>Dikarya</taxon>
        <taxon>Ascomycota</taxon>
        <taxon>Pezizomycotina</taxon>
        <taxon>Dothideomycetes</taxon>
        <taxon>Dothideomycetidae</taxon>
        <taxon>Mycosphaerellales</taxon>
        <taxon>Mycosphaerellaceae</taxon>
        <taxon>Zasmidium</taxon>
    </lineage>
</organism>
<dbReference type="PANTHER" id="PTHR43316">
    <property type="entry name" value="HYDROLASE, HALOACID DELAHOGENASE-RELATED"/>
    <property type="match status" value="1"/>
</dbReference>
<gene>
    <name evidence="3" type="ORF">PRZ48_014137</name>
</gene>
<name>A0ABR0E0L3_ZASCE</name>
<keyword evidence="2" id="KW-0378">Hydrolase</keyword>
<proteinExistence type="inferred from homology"/>
<comment type="similarity">
    <text evidence="1">Belongs to the HAD-like hydrolase superfamily. S-2-haloalkanoic acid dehalogenase family.</text>
</comment>
<dbReference type="InterPro" id="IPR023214">
    <property type="entry name" value="HAD_sf"/>
</dbReference>
<dbReference type="NCBIfam" id="TIGR01493">
    <property type="entry name" value="HAD-SF-IA-v2"/>
    <property type="match status" value="1"/>
</dbReference>
<protein>
    <recommendedName>
        <fullName evidence="5">Haloacid dehalogenase</fullName>
    </recommendedName>
</protein>
<accession>A0ABR0E0L3</accession>
<dbReference type="Gene3D" id="1.10.150.240">
    <property type="entry name" value="Putative phosphatase, domain 2"/>
    <property type="match status" value="1"/>
</dbReference>